<protein>
    <submittedName>
        <fullName evidence="1">Uncharacterized protein</fullName>
    </submittedName>
</protein>
<keyword evidence="2" id="KW-1185">Reference proteome</keyword>
<comment type="caution">
    <text evidence="1">The sequence shown here is derived from an EMBL/GenBank/DDBJ whole genome shotgun (WGS) entry which is preliminary data.</text>
</comment>
<proteinExistence type="predicted"/>
<sequence>MAQRPTKDWRQFLEEQEAAVAAGSLDPGSEDAWALRCFPAAFTADVDAVLTLFERRIERVDLSSHHDVWVSIKDVVTALNSVSERWKLIETGEREELSQYIDDALTEAGADLDAVASRAGIDRSEMTDEWREW</sequence>
<evidence type="ECO:0000313" key="2">
    <source>
        <dbReference type="Proteomes" id="UP001241758"/>
    </source>
</evidence>
<name>A0ABT6WCL4_9ACTN</name>
<dbReference type="RefSeq" id="WP_282756887.1">
    <property type="nucleotide sequence ID" value="NZ_JASCTH010000001.1"/>
</dbReference>
<dbReference type="Proteomes" id="UP001241758">
    <property type="component" value="Unassembled WGS sequence"/>
</dbReference>
<dbReference type="EMBL" id="JASCTH010000001">
    <property type="protein sequence ID" value="MDI6097497.1"/>
    <property type="molecule type" value="Genomic_DNA"/>
</dbReference>
<gene>
    <name evidence="1" type="ORF">QLQ12_02645</name>
</gene>
<accession>A0ABT6WCL4</accession>
<reference evidence="1 2" key="1">
    <citation type="submission" date="2023-05" db="EMBL/GenBank/DDBJ databases">
        <title>Actinoplanes sp. NEAU-A12 genome sequencing.</title>
        <authorList>
            <person name="Wang Z.-S."/>
        </authorList>
    </citation>
    <scope>NUCLEOTIDE SEQUENCE [LARGE SCALE GENOMIC DNA]</scope>
    <source>
        <strain evidence="1 2">NEAU-A12</strain>
    </source>
</reference>
<organism evidence="1 2">
    <name type="scientific">Actinoplanes sandaracinus</name>
    <dbReference type="NCBI Taxonomy" id="3045177"/>
    <lineage>
        <taxon>Bacteria</taxon>
        <taxon>Bacillati</taxon>
        <taxon>Actinomycetota</taxon>
        <taxon>Actinomycetes</taxon>
        <taxon>Micromonosporales</taxon>
        <taxon>Micromonosporaceae</taxon>
        <taxon>Actinoplanes</taxon>
    </lineage>
</organism>
<evidence type="ECO:0000313" key="1">
    <source>
        <dbReference type="EMBL" id="MDI6097497.1"/>
    </source>
</evidence>